<feature type="region of interest" description="Disordered" evidence="1">
    <location>
        <begin position="231"/>
        <end position="324"/>
    </location>
</feature>
<protein>
    <submittedName>
        <fullName evidence="2">Uncharacterized protein</fullName>
    </submittedName>
</protein>
<feature type="compositionally biased region" description="Polar residues" evidence="1">
    <location>
        <begin position="231"/>
        <end position="240"/>
    </location>
</feature>
<name>A0A7R9BPR5_9CRUS</name>
<accession>A0A7R9BPR5</accession>
<feature type="compositionally biased region" description="Basic and acidic residues" evidence="1">
    <location>
        <begin position="276"/>
        <end position="285"/>
    </location>
</feature>
<dbReference type="EMBL" id="OA883605">
    <property type="protein sequence ID" value="CAD7279274.1"/>
    <property type="molecule type" value="Genomic_DNA"/>
</dbReference>
<dbReference type="AlphaFoldDB" id="A0A7R9BPR5"/>
<evidence type="ECO:0000256" key="1">
    <source>
        <dbReference type="SAM" id="MobiDB-lite"/>
    </source>
</evidence>
<sequence>MNWLDSRVFYEHGNCRQYDYILNHYSDALDLKCEAKKKPAELKKLDNWFQKELPGILSERLPDKYFSHDEIVQCMRWKLVRGKFRPGLKELVQMNTPRVVLNETKKAYRQLTKKDDLQSAIQALSNLKGVGPAFASAILAAMAPEKIPFMADECLMAISDVGSIDYTVKEYLQFVEQMVAVCERLNKQAGSDSWNPHRVEMALWAHYVLADASSPILNELDELAKVSPLSQEKVNGNGTTVFEEEDDSRSSVPGAEENGTAEASSASSVDDESSSDDIHAVKDLNGETSNDSGVKRDEVVVECDSGEPETKRVRLEEDVPPPVA</sequence>
<dbReference type="Proteomes" id="UP000678499">
    <property type="component" value="Unassembled WGS sequence"/>
</dbReference>
<evidence type="ECO:0000313" key="3">
    <source>
        <dbReference type="Proteomes" id="UP000678499"/>
    </source>
</evidence>
<dbReference type="PANTHER" id="PTHR21521">
    <property type="entry name" value="AMUN, ISOFORM A"/>
    <property type="match status" value="1"/>
</dbReference>
<evidence type="ECO:0000313" key="2">
    <source>
        <dbReference type="EMBL" id="CAD7279274.1"/>
    </source>
</evidence>
<proteinExistence type="predicted"/>
<dbReference type="PANTHER" id="PTHR21521:SF0">
    <property type="entry name" value="AMUN, ISOFORM A"/>
    <property type="match status" value="1"/>
</dbReference>
<reference evidence="2" key="1">
    <citation type="submission" date="2020-11" db="EMBL/GenBank/DDBJ databases">
        <authorList>
            <person name="Tran Van P."/>
        </authorList>
    </citation>
    <scope>NUCLEOTIDE SEQUENCE</scope>
</reference>
<dbReference type="OrthoDB" id="8249012at2759"/>
<keyword evidence="3" id="KW-1185">Reference proteome</keyword>
<dbReference type="EMBL" id="CAJPEX010001568">
    <property type="protein sequence ID" value="CAG0919426.1"/>
    <property type="molecule type" value="Genomic_DNA"/>
</dbReference>
<feature type="compositionally biased region" description="Basic and acidic residues" evidence="1">
    <location>
        <begin position="308"/>
        <end position="317"/>
    </location>
</feature>
<gene>
    <name evidence="2" type="ORF">NMOB1V02_LOCUS6951</name>
</gene>
<organism evidence="2">
    <name type="scientific">Notodromas monacha</name>
    <dbReference type="NCBI Taxonomy" id="399045"/>
    <lineage>
        <taxon>Eukaryota</taxon>
        <taxon>Metazoa</taxon>
        <taxon>Ecdysozoa</taxon>
        <taxon>Arthropoda</taxon>
        <taxon>Crustacea</taxon>
        <taxon>Oligostraca</taxon>
        <taxon>Ostracoda</taxon>
        <taxon>Podocopa</taxon>
        <taxon>Podocopida</taxon>
        <taxon>Cypridocopina</taxon>
        <taxon>Cypridoidea</taxon>
        <taxon>Cyprididae</taxon>
        <taxon>Notodromas</taxon>
    </lineage>
</organism>